<dbReference type="AlphaFoldDB" id="A0A292YES0"/>
<organism evidence="1 2">
    <name type="scientific">Lebetimonas natsushimae</name>
    <dbReference type="NCBI Taxonomy" id="1936991"/>
    <lineage>
        <taxon>Bacteria</taxon>
        <taxon>Pseudomonadati</taxon>
        <taxon>Campylobacterota</taxon>
        <taxon>Epsilonproteobacteria</taxon>
        <taxon>Nautiliales</taxon>
        <taxon>Nautiliaceae</taxon>
        <taxon>Lebetimonas</taxon>
    </lineage>
</organism>
<sequence>MNYLYVYTADDKKFDRLDKMADVAKNLEDFVFGVNDIESIVYLKEKYGFKAMNVDAVIDVLNACTQDDVIYLCTPEDNTIVKASFNNVKEICNE</sequence>
<accession>A0A292YES0</accession>
<dbReference type="RefSeq" id="WP_096259237.1">
    <property type="nucleotide sequence ID" value="NZ_BDME01000002.1"/>
</dbReference>
<keyword evidence="2" id="KW-1185">Reference proteome</keyword>
<dbReference type="Proteomes" id="UP000217944">
    <property type="component" value="Unassembled WGS sequence"/>
</dbReference>
<evidence type="ECO:0000313" key="1">
    <source>
        <dbReference type="EMBL" id="GAX87796.1"/>
    </source>
</evidence>
<comment type="caution">
    <text evidence="1">The sequence shown here is derived from an EMBL/GenBank/DDBJ whole genome shotgun (WGS) entry which is preliminary data.</text>
</comment>
<protein>
    <submittedName>
        <fullName evidence="1">Uncharacterized protein</fullName>
    </submittedName>
</protein>
<dbReference type="EMBL" id="BDME01000002">
    <property type="protein sequence ID" value="GAX87796.1"/>
    <property type="molecule type" value="Genomic_DNA"/>
</dbReference>
<evidence type="ECO:0000313" key="2">
    <source>
        <dbReference type="Proteomes" id="UP000217944"/>
    </source>
</evidence>
<reference evidence="1 2" key="1">
    <citation type="journal article" date="2017" name="Syst. Appl. Microbiol.">
        <title>Lebetimonas natsushimae sp. nov., a novel strictly anaerobic, moderately thermophilic chemoautotroph isolated from a deep-sea hydrothermal vent polychaete nest in the Mid-Okinawa Trough.</title>
        <authorList>
            <person name="Nagata R."/>
            <person name="Takaki Y."/>
            <person name="Tame A."/>
            <person name="Nunoura T."/>
            <person name="Muto H."/>
            <person name="Mino S."/>
            <person name="Sawayama S."/>
            <person name="Takai K."/>
            <person name="Nakagawa S."/>
        </authorList>
    </citation>
    <scope>NUCLEOTIDE SEQUENCE [LARGE SCALE GENOMIC DNA]</scope>
    <source>
        <strain evidence="1 2">HS1857</strain>
    </source>
</reference>
<proteinExistence type="predicted"/>
<name>A0A292YES0_9BACT</name>
<dbReference type="OrthoDB" id="5373026at2"/>
<gene>
    <name evidence="1" type="ORF">LNAT_P1093</name>
</gene>